<organism evidence="2 3">
    <name type="scientific">Blepharisma stoltei</name>
    <dbReference type="NCBI Taxonomy" id="1481888"/>
    <lineage>
        <taxon>Eukaryota</taxon>
        <taxon>Sar</taxon>
        <taxon>Alveolata</taxon>
        <taxon>Ciliophora</taxon>
        <taxon>Postciliodesmatophora</taxon>
        <taxon>Heterotrichea</taxon>
        <taxon>Heterotrichida</taxon>
        <taxon>Blepharismidae</taxon>
        <taxon>Blepharisma</taxon>
    </lineage>
</organism>
<reference evidence="2" key="1">
    <citation type="submission" date="2021-09" db="EMBL/GenBank/DDBJ databases">
        <authorList>
            <consortium name="AG Swart"/>
            <person name="Singh M."/>
            <person name="Singh A."/>
            <person name="Seah K."/>
            <person name="Emmerich C."/>
        </authorList>
    </citation>
    <scope>NUCLEOTIDE SEQUENCE</scope>
    <source>
        <strain evidence="2">ATCC30299</strain>
    </source>
</reference>
<dbReference type="EMBL" id="CAJZBQ010000027">
    <property type="protein sequence ID" value="CAG9320765.1"/>
    <property type="molecule type" value="Genomic_DNA"/>
</dbReference>
<keyword evidence="1" id="KW-0812">Transmembrane</keyword>
<dbReference type="AlphaFoldDB" id="A0AAU9J1N2"/>
<sequence>MRAIKAIFFGIKKQKEYFIHIQALKRVKISAISQNEKAEGLALRSFCKKAQYIGAFSSVAVAYYIPVPDFFYPIFWRFCACILCYRSITIPIFLKHIDFSLNISKKYDLMSKPELLNPLIILTN</sequence>
<gene>
    <name evidence="2" type="ORF">BSTOLATCC_MIC27345</name>
</gene>
<evidence type="ECO:0000313" key="3">
    <source>
        <dbReference type="Proteomes" id="UP001162131"/>
    </source>
</evidence>
<evidence type="ECO:0000313" key="2">
    <source>
        <dbReference type="EMBL" id="CAG9320765.1"/>
    </source>
</evidence>
<proteinExistence type="predicted"/>
<name>A0AAU9J1N2_9CILI</name>
<evidence type="ECO:0000256" key="1">
    <source>
        <dbReference type="SAM" id="Phobius"/>
    </source>
</evidence>
<feature type="transmembrane region" description="Helical" evidence="1">
    <location>
        <begin position="50"/>
        <end position="68"/>
    </location>
</feature>
<protein>
    <submittedName>
        <fullName evidence="2">Uncharacterized protein</fullName>
    </submittedName>
</protein>
<keyword evidence="1" id="KW-0472">Membrane</keyword>
<keyword evidence="3" id="KW-1185">Reference proteome</keyword>
<keyword evidence="1" id="KW-1133">Transmembrane helix</keyword>
<dbReference type="Proteomes" id="UP001162131">
    <property type="component" value="Unassembled WGS sequence"/>
</dbReference>
<comment type="caution">
    <text evidence="2">The sequence shown here is derived from an EMBL/GenBank/DDBJ whole genome shotgun (WGS) entry which is preliminary data.</text>
</comment>
<accession>A0AAU9J1N2</accession>